<evidence type="ECO:0000256" key="6">
    <source>
        <dbReference type="RuleBase" id="RU362091"/>
    </source>
</evidence>
<feature type="transmembrane region" description="Helical" evidence="7">
    <location>
        <begin position="247"/>
        <end position="268"/>
    </location>
</feature>
<dbReference type="RefSeq" id="WP_106177935.1">
    <property type="nucleotide sequence ID" value="NZ_PVNH01000003.1"/>
</dbReference>
<feature type="transmembrane region" description="Helical" evidence="7">
    <location>
        <begin position="489"/>
        <end position="511"/>
    </location>
</feature>
<dbReference type="PROSITE" id="PS50283">
    <property type="entry name" value="NA_SOLUT_SYMP_3"/>
    <property type="match status" value="1"/>
</dbReference>
<evidence type="ECO:0000256" key="2">
    <source>
        <dbReference type="ARBA" id="ARBA00006434"/>
    </source>
</evidence>
<dbReference type="AlphaFoldDB" id="A0A2T0LYP2"/>
<gene>
    <name evidence="8" type="ORF">B0I33_103279</name>
</gene>
<dbReference type="Gene3D" id="1.20.1730.10">
    <property type="entry name" value="Sodium/glucose cotransporter"/>
    <property type="match status" value="1"/>
</dbReference>
<organism evidence="8 9">
    <name type="scientific">Prauserella shujinwangii</name>
    <dbReference type="NCBI Taxonomy" id="1453103"/>
    <lineage>
        <taxon>Bacteria</taxon>
        <taxon>Bacillati</taxon>
        <taxon>Actinomycetota</taxon>
        <taxon>Actinomycetes</taxon>
        <taxon>Pseudonocardiales</taxon>
        <taxon>Pseudonocardiaceae</taxon>
        <taxon>Prauserella</taxon>
    </lineage>
</organism>
<dbReference type="Pfam" id="PF00474">
    <property type="entry name" value="SSF"/>
    <property type="match status" value="1"/>
</dbReference>
<comment type="caution">
    <text evidence="8">The sequence shown here is derived from an EMBL/GenBank/DDBJ whole genome shotgun (WGS) entry which is preliminary data.</text>
</comment>
<feature type="transmembrane region" description="Helical" evidence="7">
    <location>
        <begin position="161"/>
        <end position="180"/>
    </location>
</feature>
<dbReference type="InterPro" id="IPR018212">
    <property type="entry name" value="Na/solute_symporter_CS"/>
</dbReference>
<keyword evidence="4 7" id="KW-1133">Transmembrane helix</keyword>
<feature type="transmembrane region" description="Helical" evidence="7">
    <location>
        <begin position="15"/>
        <end position="35"/>
    </location>
</feature>
<reference evidence="8 9" key="1">
    <citation type="submission" date="2018-03" db="EMBL/GenBank/DDBJ databases">
        <title>Genomic Encyclopedia of Type Strains, Phase III (KMG-III): the genomes of soil and plant-associated and newly described type strains.</title>
        <authorList>
            <person name="Whitman W."/>
        </authorList>
    </citation>
    <scope>NUCLEOTIDE SEQUENCE [LARGE SCALE GENOMIC DNA]</scope>
    <source>
        <strain evidence="8 9">CGMCC 4.7125</strain>
    </source>
</reference>
<dbReference type="GO" id="GO:0005886">
    <property type="term" value="C:plasma membrane"/>
    <property type="evidence" value="ECO:0007669"/>
    <property type="project" value="TreeGrafter"/>
</dbReference>
<dbReference type="InterPro" id="IPR038377">
    <property type="entry name" value="Na/Glc_symporter_sf"/>
</dbReference>
<keyword evidence="5 7" id="KW-0472">Membrane</keyword>
<evidence type="ECO:0000256" key="5">
    <source>
        <dbReference type="ARBA" id="ARBA00023136"/>
    </source>
</evidence>
<feature type="transmembrane region" description="Helical" evidence="7">
    <location>
        <begin position="55"/>
        <end position="76"/>
    </location>
</feature>
<proteinExistence type="inferred from homology"/>
<dbReference type="NCBIfam" id="TIGR00813">
    <property type="entry name" value="sss"/>
    <property type="match status" value="1"/>
</dbReference>
<feature type="transmembrane region" description="Helical" evidence="7">
    <location>
        <begin position="549"/>
        <end position="566"/>
    </location>
</feature>
<dbReference type="PROSITE" id="PS00456">
    <property type="entry name" value="NA_SOLUT_SYMP_1"/>
    <property type="match status" value="1"/>
</dbReference>
<dbReference type="GO" id="GO:0005412">
    <property type="term" value="F:D-glucose:sodium symporter activity"/>
    <property type="evidence" value="ECO:0007669"/>
    <property type="project" value="TreeGrafter"/>
</dbReference>
<dbReference type="CDD" id="cd11478">
    <property type="entry name" value="SLC5sbd_u2"/>
    <property type="match status" value="1"/>
</dbReference>
<sequence length="567" mass="60457">MHVLAQADLRLDANAIDYLLLAFYFVLVLGIGYLARRQVSTSLDFFLSGRSLPAWVTGLAFISANLGAIEVMGMSANGAQYGMPTAHYFWIGAVPAMLFLGIVMMPFYYGSKVRSVPEFMLRRFGKPAHLVNGISFATAQILIAGANLFLLASVVNLLLGWPIWFSVIIAAVIVLAYTALGGLSAAIYNEVLQFFVIVAALLPLTIVGLYKVGGWEGLVDKVTGGPGGAEQLSTWPGNQLTGFGSNFLSVLGLVFGLGFVLSFGYWTTNFVEVQRAMASKSMSAARRTPIIGAFPKMFIPFIVIIPGMIAGVTVTELMGENKAALMESGSAPSGATFNDALLLLMRDLLPNGMLGIAIAGLLASFMAGMAANLSSFNTVFTYDIWQAYLVKDRPDDYYLRVGRVVTAAATILAIGTAFIASTYSNLMDYLQQLFSFFNAPLFATFILGMFWKRMTPTAGWTGLVTGTAAAVTVFGLTESGVWELPGQGGAFVGAGAAFVVDIVVSVAVTYATQPKPAGQLVGLVYSLTPKETLRHSTTGEDAGWYRNPGLLAGIALAITIALNIIFF</sequence>
<feature type="transmembrane region" description="Helical" evidence="7">
    <location>
        <begin position="429"/>
        <end position="451"/>
    </location>
</feature>
<feature type="transmembrane region" description="Helical" evidence="7">
    <location>
        <begin position="353"/>
        <end position="380"/>
    </location>
</feature>
<dbReference type="PANTHER" id="PTHR11819:SF195">
    <property type="entry name" value="SODIUM_GLUCOSE COTRANSPORTER 4"/>
    <property type="match status" value="1"/>
</dbReference>
<dbReference type="Proteomes" id="UP000238362">
    <property type="component" value="Unassembled WGS sequence"/>
</dbReference>
<feature type="transmembrane region" description="Helical" evidence="7">
    <location>
        <begin position="88"/>
        <end position="109"/>
    </location>
</feature>
<feature type="transmembrane region" description="Helical" evidence="7">
    <location>
        <begin position="401"/>
        <end position="423"/>
    </location>
</feature>
<comment type="similarity">
    <text evidence="2 6">Belongs to the sodium:solute symporter (SSF) (TC 2.A.21) family.</text>
</comment>
<accession>A0A2T0LYP2</accession>
<dbReference type="EMBL" id="PVNH01000003">
    <property type="protein sequence ID" value="PRX49245.1"/>
    <property type="molecule type" value="Genomic_DNA"/>
</dbReference>
<evidence type="ECO:0000256" key="4">
    <source>
        <dbReference type="ARBA" id="ARBA00022989"/>
    </source>
</evidence>
<feature type="transmembrane region" description="Helical" evidence="7">
    <location>
        <begin position="192"/>
        <end position="210"/>
    </location>
</feature>
<dbReference type="OrthoDB" id="9814523at2"/>
<comment type="subcellular location">
    <subcellularLocation>
        <location evidence="1">Membrane</location>
        <topology evidence="1">Multi-pass membrane protein</topology>
    </subcellularLocation>
</comment>
<evidence type="ECO:0000313" key="8">
    <source>
        <dbReference type="EMBL" id="PRX49245.1"/>
    </source>
</evidence>
<evidence type="ECO:0000256" key="7">
    <source>
        <dbReference type="SAM" id="Phobius"/>
    </source>
</evidence>
<keyword evidence="9" id="KW-1185">Reference proteome</keyword>
<protein>
    <submittedName>
        <fullName evidence="8">SSS family solute:Na+ symporter</fullName>
    </submittedName>
</protein>
<evidence type="ECO:0000313" key="9">
    <source>
        <dbReference type="Proteomes" id="UP000238362"/>
    </source>
</evidence>
<feature type="transmembrane region" description="Helical" evidence="7">
    <location>
        <begin position="458"/>
        <end position="477"/>
    </location>
</feature>
<keyword evidence="3 7" id="KW-0812">Transmembrane</keyword>
<evidence type="ECO:0000256" key="1">
    <source>
        <dbReference type="ARBA" id="ARBA00004141"/>
    </source>
</evidence>
<dbReference type="InterPro" id="IPR001734">
    <property type="entry name" value="Na/solute_symporter"/>
</dbReference>
<name>A0A2T0LYP2_9PSEU</name>
<evidence type="ECO:0000256" key="3">
    <source>
        <dbReference type="ARBA" id="ARBA00022692"/>
    </source>
</evidence>
<feature type="transmembrane region" description="Helical" evidence="7">
    <location>
        <begin position="289"/>
        <end position="309"/>
    </location>
</feature>
<feature type="transmembrane region" description="Helical" evidence="7">
    <location>
        <begin position="130"/>
        <end position="155"/>
    </location>
</feature>
<dbReference type="PANTHER" id="PTHR11819">
    <property type="entry name" value="SOLUTE CARRIER FAMILY 5"/>
    <property type="match status" value="1"/>
</dbReference>